<dbReference type="GO" id="GO:0015628">
    <property type="term" value="P:protein secretion by the type II secretion system"/>
    <property type="evidence" value="ECO:0007669"/>
    <property type="project" value="TreeGrafter"/>
</dbReference>
<reference evidence="4 5" key="1">
    <citation type="submission" date="2018-10" db="EMBL/GenBank/DDBJ databases">
        <title>Genomic Encyclopedia of Type Strains, Phase IV (KMG-IV): sequencing the most valuable type-strain genomes for metagenomic binning, comparative biology and taxonomic classification.</title>
        <authorList>
            <person name="Goeker M."/>
        </authorList>
    </citation>
    <scope>NUCLEOTIDE SEQUENCE [LARGE SCALE GENOMIC DNA]</scope>
    <source>
        <strain evidence="4 5">DSM 25586</strain>
    </source>
</reference>
<evidence type="ECO:0000313" key="5">
    <source>
        <dbReference type="Proteomes" id="UP000276055"/>
    </source>
</evidence>
<accession>A0A495FLF6</accession>
<dbReference type="GO" id="GO:0006281">
    <property type="term" value="P:DNA repair"/>
    <property type="evidence" value="ECO:0007669"/>
    <property type="project" value="InterPro"/>
</dbReference>
<proteinExistence type="predicted"/>
<dbReference type="InterPro" id="IPR051675">
    <property type="entry name" value="Endo/Exo/Phosphatase_dom_1"/>
</dbReference>
<dbReference type="AlphaFoldDB" id="A0A495FLF6"/>
<evidence type="ECO:0000256" key="2">
    <source>
        <dbReference type="SAM" id="Phobius"/>
    </source>
</evidence>
<dbReference type="GO" id="GO:0015627">
    <property type="term" value="C:type II protein secretion system complex"/>
    <property type="evidence" value="ECO:0007669"/>
    <property type="project" value="TreeGrafter"/>
</dbReference>
<keyword evidence="2" id="KW-0472">Membrane</keyword>
<keyword evidence="2" id="KW-0812">Transmembrane</keyword>
<dbReference type="SMART" id="SM00278">
    <property type="entry name" value="HhH1"/>
    <property type="match status" value="2"/>
</dbReference>
<dbReference type="InterPro" id="IPR003583">
    <property type="entry name" value="Hlx-hairpin-Hlx_DNA-bd_motif"/>
</dbReference>
<protein>
    <submittedName>
        <fullName evidence="4">Competence protein ComEA</fullName>
    </submittedName>
</protein>
<feature type="region of interest" description="Disordered" evidence="1">
    <location>
        <begin position="236"/>
        <end position="273"/>
    </location>
</feature>
<name>A0A495FLF6_9MICC</name>
<dbReference type="InterPro" id="IPR019554">
    <property type="entry name" value="Soluble_ligand-bd"/>
</dbReference>
<dbReference type="Pfam" id="PF10531">
    <property type="entry name" value="SLBB"/>
    <property type="match status" value="1"/>
</dbReference>
<dbReference type="PANTHER" id="PTHR21180:SF32">
    <property type="entry name" value="ENDONUCLEASE_EXONUCLEASE_PHOSPHATASE FAMILY DOMAIN-CONTAINING PROTEIN 1"/>
    <property type="match status" value="1"/>
</dbReference>
<dbReference type="Pfam" id="PF12836">
    <property type="entry name" value="HHH_3"/>
    <property type="match status" value="1"/>
</dbReference>
<sequence length="333" mass="32504">MDAAGAAAVAKAAAAGDGGGGADVADAGDAGRSEVRPRDLLESHAAAPGFSLAGPFPLAGPYAVPGPPAEDGGGYDWRLSGDALPPHSGPAGPLPGRRSAGRAPVSARLRYRTGVRAAALLGILALVLGGCFWWQVATGGAQVVALSKSAPAADEAAGQEAVATSTPPEQVPSDGPGSITVHVAGAVARPGVVQLPAGSRVHDAITAAGGATNLAEPDRLNLAAVLEDGQKILVPARGDPDTADPVGGGTASPGPGAGAGAGGTGPGGGGGRINLNTAGIEELGTLPRVGPVLAQRIVDWRRQHGRFKTVQELDAVDGIGPKLLEALLPLVGV</sequence>
<feature type="domain" description="Helix-hairpin-helix DNA-binding motif class 1" evidence="3">
    <location>
        <begin position="281"/>
        <end position="300"/>
    </location>
</feature>
<feature type="domain" description="Helix-hairpin-helix DNA-binding motif class 1" evidence="3">
    <location>
        <begin position="311"/>
        <end position="330"/>
    </location>
</feature>
<gene>
    <name evidence="4" type="ORF">C8D78_0382</name>
</gene>
<feature type="region of interest" description="Disordered" evidence="1">
    <location>
        <begin position="63"/>
        <end position="102"/>
    </location>
</feature>
<dbReference type="SUPFAM" id="SSF47781">
    <property type="entry name" value="RuvA domain 2-like"/>
    <property type="match status" value="1"/>
</dbReference>
<organism evidence="4 5">
    <name type="scientific">Arthrobacter oryzae</name>
    <dbReference type="NCBI Taxonomy" id="409290"/>
    <lineage>
        <taxon>Bacteria</taxon>
        <taxon>Bacillati</taxon>
        <taxon>Actinomycetota</taxon>
        <taxon>Actinomycetes</taxon>
        <taxon>Micrococcales</taxon>
        <taxon>Micrococcaceae</taxon>
        <taxon>Arthrobacter</taxon>
    </lineage>
</organism>
<feature type="compositionally biased region" description="Gly residues" evidence="1">
    <location>
        <begin position="246"/>
        <end position="272"/>
    </location>
</feature>
<comment type="caution">
    <text evidence="4">The sequence shown here is derived from an EMBL/GenBank/DDBJ whole genome shotgun (WGS) entry which is preliminary data.</text>
</comment>
<evidence type="ECO:0000256" key="1">
    <source>
        <dbReference type="SAM" id="MobiDB-lite"/>
    </source>
</evidence>
<dbReference type="Gene3D" id="1.10.150.280">
    <property type="entry name" value="AF1531-like domain"/>
    <property type="match status" value="1"/>
</dbReference>
<dbReference type="PANTHER" id="PTHR21180">
    <property type="entry name" value="ENDONUCLEASE/EXONUCLEASE/PHOSPHATASE FAMILY DOMAIN-CONTAINING PROTEIN 1"/>
    <property type="match status" value="1"/>
</dbReference>
<feature type="transmembrane region" description="Helical" evidence="2">
    <location>
        <begin position="117"/>
        <end position="136"/>
    </location>
</feature>
<dbReference type="EMBL" id="RBIR01000001">
    <property type="protein sequence ID" value="RKR30063.1"/>
    <property type="molecule type" value="Genomic_DNA"/>
</dbReference>
<dbReference type="Proteomes" id="UP000276055">
    <property type="component" value="Unassembled WGS sequence"/>
</dbReference>
<keyword evidence="2" id="KW-1133">Transmembrane helix</keyword>
<dbReference type="InterPro" id="IPR010994">
    <property type="entry name" value="RuvA_2-like"/>
</dbReference>
<evidence type="ECO:0000313" key="4">
    <source>
        <dbReference type="EMBL" id="RKR30063.1"/>
    </source>
</evidence>
<dbReference type="Gene3D" id="3.10.560.10">
    <property type="entry name" value="Outer membrane lipoprotein wza domain like"/>
    <property type="match status" value="1"/>
</dbReference>
<evidence type="ECO:0000259" key="3">
    <source>
        <dbReference type="SMART" id="SM00278"/>
    </source>
</evidence>
<dbReference type="GO" id="GO:0003677">
    <property type="term" value="F:DNA binding"/>
    <property type="evidence" value="ECO:0007669"/>
    <property type="project" value="InterPro"/>
</dbReference>
<feature type="region of interest" description="Disordered" evidence="1">
    <location>
        <begin position="12"/>
        <end position="35"/>
    </location>
</feature>